<dbReference type="AlphaFoldDB" id="A0A8H5FTI8"/>
<feature type="region of interest" description="Disordered" evidence="1">
    <location>
        <begin position="751"/>
        <end position="1060"/>
    </location>
</feature>
<evidence type="ECO:0000313" key="4">
    <source>
        <dbReference type="Proteomes" id="UP000559256"/>
    </source>
</evidence>
<evidence type="ECO:0000313" key="3">
    <source>
        <dbReference type="EMBL" id="KAF5348641.1"/>
    </source>
</evidence>
<sequence length="1060" mass="113209">MANTVQFDVDDNSPLLSYFPFTDSLSTPNFSAGWNPLFDQSSLAGAPLQTGNSISAHVTSLNGAALQIQWQGVGIRLIGSTIQASVTVQLDDSPSSSNTTTDSDTLYAVDNLTDTNHTIKLTTVTSGSAAREFVVFQEAVITAGIPSPDNSSSTTFTEQPLDDTLVTFSGNWNINSTTSFRQSQSANDTALVTFLGTALIIRGALAPNGAKFSVLLDNSTTSGLSSKAPFTQNDTVLFYASGLDPQQVHRLEIINEDGGDLMLPLGSIFSFSSGSPNPPSPRQTGVPGNNASNSSGLSSGTVAALALAGILAFILITASLFYFLVYRPRKRKRRQLRRQRIQQAAQLQPDDPDDTVLDIGRARGSRSSQSPQQSPIKSLKSKKSTGSGFLAWKQQARGGNAKELKNLGLFFRHSDSAKSKPVSGSLVDEEEWEDIEPPSAKSYGFTIPDTVESSQQPSQGLGKGKEKGRKPSLWSLRSKKSSKSSSPSYNVDLPTFHKDSGSSDKTNGRARYSYYSEFTDITYMSTPSDPSRQLSFNTASNPSNPSNGPSKPPSSSPNTHERVDSTGLLLLHQESSENPPQDVESMVSQAEPAPTILSATQSSYRTNEPEVYVQEVSSAYSDSLNLRRSGATPAPGLALAVGHAHPVPRDIDRGSVRTYDVDDARSLLGPATARAAIRGLSPRISEVPSSRSSADIEPRRTEAVPPPHVHHLLASTGISNPRGRLTSDETIRPDASGRFLDVRASSPFRLDFLGGQRREGQDPKKAARLSAGSRVRFDEHTAPPSVSSDKGKGRAAESSQRMGLPSKQAFRLTPQIPLSPPRSVAESSVQTSFLDFSGSSGASMSGSNETSESSSGRRLSAFTGLPPRSRWSSTTAPSSTGHGQPSSSSDSEPSHVETSPEQSPPSYHFPFPVSLPASPHHPEGYKPSPPTSLSAQLSNEEQSADPRLHPSVLPTNPLSPAESVPMSISVHSRHSDSESHVDLDTRLSTSHSSHLPPHPPLPLSLPATPTPQTDTAATQVPEVTVTTPTSRIIFGPRSPNRRDSSNSPTQMRMGPRPPAR</sequence>
<evidence type="ECO:0000256" key="2">
    <source>
        <dbReference type="SAM" id="Phobius"/>
    </source>
</evidence>
<protein>
    <submittedName>
        <fullName evidence="3">Uncharacterized protein</fullName>
    </submittedName>
</protein>
<name>A0A8H5FTI8_9AGAR</name>
<feature type="region of interest" description="Disordered" evidence="1">
    <location>
        <begin position="416"/>
        <end position="509"/>
    </location>
</feature>
<reference evidence="3 4" key="1">
    <citation type="journal article" date="2020" name="ISME J.">
        <title>Uncovering the hidden diversity of litter-decomposition mechanisms in mushroom-forming fungi.</title>
        <authorList>
            <person name="Floudas D."/>
            <person name="Bentzer J."/>
            <person name="Ahren D."/>
            <person name="Johansson T."/>
            <person name="Persson P."/>
            <person name="Tunlid A."/>
        </authorList>
    </citation>
    <scope>NUCLEOTIDE SEQUENCE [LARGE SCALE GENOMIC DNA]</scope>
    <source>
        <strain evidence="3 4">CBS 291.85</strain>
    </source>
</reference>
<feature type="compositionally biased region" description="Acidic residues" evidence="1">
    <location>
        <begin position="427"/>
        <end position="436"/>
    </location>
</feature>
<comment type="caution">
    <text evidence="3">The sequence shown here is derived from an EMBL/GenBank/DDBJ whole genome shotgun (WGS) entry which is preliminary data.</text>
</comment>
<keyword evidence="2" id="KW-0812">Transmembrane</keyword>
<keyword evidence="2" id="KW-0472">Membrane</keyword>
<feature type="compositionally biased region" description="Polar residues" evidence="1">
    <location>
        <begin position="931"/>
        <end position="941"/>
    </location>
</feature>
<dbReference type="OrthoDB" id="2576334at2759"/>
<keyword evidence="2" id="KW-1133">Transmembrane helix</keyword>
<proteinExistence type="predicted"/>
<organism evidence="3 4">
    <name type="scientific">Tetrapyrgos nigripes</name>
    <dbReference type="NCBI Taxonomy" id="182062"/>
    <lineage>
        <taxon>Eukaryota</taxon>
        <taxon>Fungi</taxon>
        <taxon>Dikarya</taxon>
        <taxon>Basidiomycota</taxon>
        <taxon>Agaricomycotina</taxon>
        <taxon>Agaricomycetes</taxon>
        <taxon>Agaricomycetidae</taxon>
        <taxon>Agaricales</taxon>
        <taxon>Marasmiineae</taxon>
        <taxon>Marasmiaceae</taxon>
        <taxon>Tetrapyrgos</taxon>
    </lineage>
</organism>
<dbReference type="EMBL" id="JAACJM010000085">
    <property type="protein sequence ID" value="KAF5348641.1"/>
    <property type="molecule type" value="Genomic_DNA"/>
</dbReference>
<feature type="compositionally biased region" description="Low complexity" evidence="1">
    <location>
        <begin position="878"/>
        <end position="899"/>
    </location>
</feature>
<accession>A0A8H5FTI8</accession>
<feature type="compositionally biased region" description="Polar residues" evidence="1">
    <location>
        <begin position="597"/>
        <end position="606"/>
    </location>
</feature>
<feature type="compositionally biased region" description="Low complexity" evidence="1">
    <location>
        <begin position="365"/>
        <end position="385"/>
    </location>
</feature>
<feature type="transmembrane region" description="Helical" evidence="2">
    <location>
        <begin position="302"/>
        <end position="325"/>
    </location>
</feature>
<dbReference type="Gene3D" id="2.60.120.260">
    <property type="entry name" value="Galactose-binding domain-like"/>
    <property type="match status" value="2"/>
</dbReference>
<feature type="compositionally biased region" description="Low complexity" evidence="1">
    <location>
        <begin position="1004"/>
        <end position="1029"/>
    </location>
</feature>
<feature type="compositionally biased region" description="Low complexity" evidence="1">
    <location>
        <begin position="540"/>
        <end position="549"/>
    </location>
</feature>
<feature type="region of interest" description="Disordered" evidence="1">
    <location>
        <begin position="522"/>
        <end position="607"/>
    </location>
</feature>
<gene>
    <name evidence="3" type="ORF">D9758_006765</name>
</gene>
<feature type="compositionally biased region" description="Basic and acidic residues" evidence="1">
    <location>
        <begin position="973"/>
        <end position="985"/>
    </location>
</feature>
<feature type="compositionally biased region" description="Polar residues" evidence="1">
    <location>
        <begin position="825"/>
        <end position="834"/>
    </location>
</feature>
<feature type="region of interest" description="Disordered" evidence="1">
    <location>
        <begin position="334"/>
        <end position="385"/>
    </location>
</feature>
<keyword evidence="4" id="KW-1185">Reference proteome</keyword>
<feature type="compositionally biased region" description="Basic and acidic residues" evidence="1">
    <location>
        <begin position="756"/>
        <end position="765"/>
    </location>
</feature>
<evidence type="ECO:0000256" key="1">
    <source>
        <dbReference type="SAM" id="MobiDB-lite"/>
    </source>
</evidence>
<feature type="compositionally biased region" description="Low complexity" evidence="1">
    <location>
        <begin position="837"/>
        <end position="856"/>
    </location>
</feature>
<feature type="region of interest" description="Disordered" evidence="1">
    <location>
        <begin position="272"/>
        <end position="294"/>
    </location>
</feature>
<feature type="compositionally biased region" description="Polar residues" evidence="1">
    <location>
        <begin position="522"/>
        <end position="539"/>
    </location>
</feature>
<dbReference type="Proteomes" id="UP000559256">
    <property type="component" value="Unassembled WGS sequence"/>
</dbReference>
<feature type="region of interest" description="Disordered" evidence="1">
    <location>
        <begin position="684"/>
        <end position="738"/>
    </location>
</feature>